<dbReference type="Gene3D" id="3.90.730.10">
    <property type="entry name" value="Ribonuclease T2-like"/>
    <property type="match status" value="1"/>
</dbReference>
<dbReference type="Proteomes" id="UP000261540">
    <property type="component" value="Unplaced"/>
</dbReference>
<evidence type="ECO:0000313" key="6">
    <source>
        <dbReference type="Proteomes" id="UP000261540"/>
    </source>
</evidence>
<dbReference type="InterPro" id="IPR036430">
    <property type="entry name" value="RNase_T2-like_sf"/>
</dbReference>
<dbReference type="GeneTree" id="ENSGT00640000091563"/>
<dbReference type="Ensembl" id="ENSPKIT00000002704.1">
    <property type="protein sequence ID" value="ENSPKIP00000022051.1"/>
    <property type="gene ID" value="ENSPKIG00000006201.1"/>
</dbReference>
<evidence type="ECO:0000256" key="1">
    <source>
        <dbReference type="ARBA" id="ARBA00004227"/>
    </source>
</evidence>
<feature type="chain" id="PRO_5017475964" evidence="4">
    <location>
        <begin position="18"/>
        <end position="255"/>
    </location>
</feature>
<dbReference type="CTD" id="553485"/>
<accession>A0A3B3RWB6</accession>
<dbReference type="SUPFAM" id="SSF55895">
    <property type="entry name" value="Ribonuclease Rh-like"/>
    <property type="match status" value="1"/>
</dbReference>
<dbReference type="GO" id="GO:0006401">
    <property type="term" value="P:RNA catabolic process"/>
    <property type="evidence" value="ECO:0007669"/>
    <property type="project" value="TreeGrafter"/>
</dbReference>
<evidence type="ECO:0000313" key="5">
    <source>
        <dbReference type="Ensembl" id="ENSPKIP00000022051.1"/>
    </source>
</evidence>
<dbReference type="GO" id="GO:0005576">
    <property type="term" value="C:extracellular region"/>
    <property type="evidence" value="ECO:0007669"/>
    <property type="project" value="TreeGrafter"/>
</dbReference>
<sequence length="255" mass="29402">MTTSILLLILLSVPALSIEHASMFILKEKPLCRWECMNFALQWPGAFCVSLKNISGCVVPQHVQNWTIHGLWPMHVDKCCECWPIFNSDLEELEPELTQLWPSLIKGRNFTFWRNEWIKHGSCAACKEGMNSPTRYFQTSLKLRRRFNIDEILRNSGIEPSCINSYKSDDLRKALAPILSDIHEIQCVTDDKEREVLVQVKIPLYLNFTLGCHQHDQDSVLSSPPLTKSPLRPCPTHSPIFYFPIKHEDPYHPCA</sequence>
<organism evidence="5 6">
    <name type="scientific">Paramormyrops kingsleyae</name>
    <dbReference type="NCBI Taxonomy" id="1676925"/>
    <lineage>
        <taxon>Eukaryota</taxon>
        <taxon>Metazoa</taxon>
        <taxon>Chordata</taxon>
        <taxon>Craniata</taxon>
        <taxon>Vertebrata</taxon>
        <taxon>Euteleostomi</taxon>
        <taxon>Actinopterygii</taxon>
        <taxon>Neopterygii</taxon>
        <taxon>Teleostei</taxon>
        <taxon>Osteoglossocephala</taxon>
        <taxon>Osteoglossomorpha</taxon>
        <taxon>Osteoglossiformes</taxon>
        <taxon>Mormyridae</taxon>
        <taxon>Paramormyrops</taxon>
    </lineage>
</organism>
<dbReference type="GO" id="GO:0033897">
    <property type="term" value="F:ribonuclease T2 activity"/>
    <property type="evidence" value="ECO:0007669"/>
    <property type="project" value="InterPro"/>
</dbReference>
<dbReference type="PANTHER" id="PTHR11240:SF85">
    <property type="entry name" value="RIBONUCLEASE T2"/>
    <property type="match status" value="1"/>
</dbReference>
<name>A0A3B3RWB6_9TELE</name>
<dbReference type="AlphaFoldDB" id="A0A3B3RWB6"/>
<dbReference type="PROSITE" id="PS00530">
    <property type="entry name" value="RNASE_T2_1"/>
    <property type="match status" value="1"/>
</dbReference>
<dbReference type="KEGG" id="pki:111844072"/>
<feature type="signal peptide" evidence="4">
    <location>
        <begin position="1"/>
        <end position="17"/>
    </location>
</feature>
<dbReference type="InterPro" id="IPR018188">
    <property type="entry name" value="RNase_T2_His_AS_1"/>
</dbReference>
<comment type="similarity">
    <text evidence="2 3">Belongs to the RNase T2 family.</text>
</comment>
<evidence type="ECO:0000256" key="4">
    <source>
        <dbReference type="SAM" id="SignalP"/>
    </source>
</evidence>
<reference evidence="5" key="2">
    <citation type="submission" date="2025-09" db="UniProtKB">
        <authorList>
            <consortium name="Ensembl"/>
        </authorList>
    </citation>
    <scope>IDENTIFICATION</scope>
</reference>
<dbReference type="Pfam" id="PF00445">
    <property type="entry name" value="Ribonuclease_T2"/>
    <property type="match status" value="1"/>
</dbReference>
<protein>
    <submittedName>
        <fullName evidence="5">Ribonuclease T2, like</fullName>
    </submittedName>
</protein>
<reference evidence="5" key="1">
    <citation type="submission" date="2025-08" db="UniProtKB">
        <authorList>
            <consortium name="Ensembl"/>
        </authorList>
    </citation>
    <scope>IDENTIFICATION</scope>
</reference>
<dbReference type="STRING" id="1676925.ENSPKIP00000022051"/>
<proteinExistence type="inferred from homology"/>
<evidence type="ECO:0000256" key="2">
    <source>
        <dbReference type="ARBA" id="ARBA00007469"/>
    </source>
</evidence>
<dbReference type="OrthoDB" id="435754at2759"/>
<comment type="subcellular location">
    <subcellularLocation>
        <location evidence="1">Lysosome lumen</location>
    </subcellularLocation>
</comment>
<dbReference type="GO" id="GO:0003723">
    <property type="term" value="F:RNA binding"/>
    <property type="evidence" value="ECO:0007669"/>
    <property type="project" value="InterPro"/>
</dbReference>
<evidence type="ECO:0000256" key="3">
    <source>
        <dbReference type="RuleBase" id="RU004328"/>
    </source>
</evidence>
<dbReference type="InterPro" id="IPR001568">
    <property type="entry name" value="RNase_T2-like"/>
</dbReference>
<dbReference type="PANTHER" id="PTHR11240">
    <property type="entry name" value="RIBONUCLEASE T2"/>
    <property type="match status" value="1"/>
</dbReference>
<keyword evidence="6" id="KW-1185">Reference proteome</keyword>
<keyword evidence="4" id="KW-0732">Signal</keyword>
<dbReference type="GO" id="GO:0043202">
    <property type="term" value="C:lysosomal lumen"/>
    <property type="evidence" value="ECO:0007669"/>
    <property type="project" value="UniProtKB-SubCell"/>
</dbReference>